<evidence type="ECO:0000313" key="2">
    <source>
        <dbReference type="Proteomes" id="UP000520814"/>
    </source>
</evidence>
<dbReference type="AlphaFoldDB" id="A0A7W9SNV7"/>
<organism evidence="1 2">
    <name type="scientific">Armatimonas rosea</name>
    <dbReference type="NCBI Taxonomy" id="685828"/>
    <lineage>
        <taxon>Bacteria</taxon>
        <taxon>Bacillati</taxon>
        <taxon>Armatimonadota</taxon>
        <taxon>Armatimonadia</taxon>
        <taxon>Armatimonadales</taxon>
        <taxon>Armatimonadaceae</taxon>
        <taxon>Armatimonas</taxon>
    </lineage>
</organism>
<comment type="caution">
    <text evidence="1">The sequence shown here is derived from an EMBL/GenBank/DDBJ whole genome shotgun (WGS) entry which is preliminary data.</text>
</comment>
<keyword evidence="2" id="KW-1185">Reference proteome</keyword>
<proteinExistence type="predicted"/>
<dbReference type="Proteomes" id="UP000520814">
    <property type="component" value="Unassembled WGS sequence"/>
</dbReference>
<accession>A0A7W9SNV7</accession>
<reference evidence="1 2" key="1">
    <citation type="submission" date="2020-08" db="EMBL/GenBank/DDBJ databases">
        <title>Genomic Encyclopedia of Type Strains, Phase IV (KMG-IV): sequencing the most valuable type-strain genomes for metagenomic binning, comparative biology and taxonomic classification.</title>
        <authorList>
            <person name="Goeker M."/>
        </authorList>
    </citation>
    <scope>NUCLEOTIDE SEQUENCE [LARGE SCALE GENOMIC DNA]</scope>
    <source>
        <strain evidence="1 2">DSM 23562</strain>
    </source>
</reference>
<dbReference type="EMBL" id="JACHGW010000001">
    <property type="protein sequence ID" value="MBB6049448.1"/>
    <property type="molecule type" value="Genomic_DNA"/>
</dbReference>
<gene>
    <name evidence="1" type="ORF">HNQ39_001210</name>
</gene>
<evidence type="ECO:0000313" key="1">
    <source>
        <dbReference type="EMBL" id="MBB6049448.1"/>
    </source>
</evidence>
<sequence>MPYRQPLQILSVHHKLVRSPSGLPLKLSLKVRLNQEAKLDAQLKTVVGRSLMTLSRPVPPVQVAPPAPPLTKTDSRPQEIELEGELKDAEGQQLRPGGYLLEITATTDGDQKVTRRLPLTLIR</sequence>
<name>A0A7W9SNV7_ARMRO</name>
<protein>
    <submittedName>
        <fullName evidence="1">Uncharacterized protein</fullName>
    </submittedName>
</protein>
<dbReference type="RefSeq" id="WP_184193050.1">
    <property type="nucleotide sequence ID" value="NZ_JACHGW010000001.1"/>
</dbReference>